<evidence type="ECO:0000313" key="1">
    <source>
        <dbReference type="EMBL" id="AAL73319.1"/>
    </source>
</evidence>
<dbReference type="Proteomes" id="UP000001761">
    <property type="component" value="Segment"/>
</dbReference>
<reference evidence="1 2" key="1">
    <citation type="journal article" date="2002" name="Appl. Environ. Microbiol.">
        <title>Genomic sequence and evolution of marine cyanophage P60: a new insight on lytic and lysogenic phages.</title>
        <authorList>
            <person name="Chen F."/>
            <person name="Lu J."/>
        </authorList>
    </citation>
    <scope>NUCLEOTIDE SEQUENCE</scope>
</reference>
<proteinExistence type="predicted"/>
<evidence type="ECO:0000313" key="2">
    <source>
        <dbReference type="Proteomes" id="UP000001761"/>
    </source>
</evidence>
<sequence length="87" mass="10257">MPEYLVALLLSAIAGGYTLLHRRIDTTFEKINRLELKVSEQYVSKADVAGQFMRLWDTLNRMEEKLDAHVSENKVEIQRIKDKYYHD</sequence>
<accession>Q8W6W0</accession>
<dbReference type="OrthoDB" id="34871at10239"/>
<keyword evidence="2" id="KW-1185">Reference proteome</keyword>
<organism evidence="1 2">
    <name type="scientific">Synechococcus phage P60</name>
    <dbReference type="NCBI Taxonomy" id="2905923"/>
    <lineage>
        <taxon>Viruses</taxon>
        <taxon>Duplodnaviria</taxon>
        <taxon>Heunggongvirae</taxon>
        <taxon>Uroviricota</taxon>
        <taxon>Caudoviricetes</taxon>
        <taxon>Autographivirales</taxon>
        <taxon>Tiilvirus</taxon>
        <taxon>Tiilvirus P60</taxon>
    </lineage>
</organism>
<protein>
    <submittedName>
        <fullName evidence="1">Uncharacterized protein</fullName>
    </submittedName>
</protein>
<dbReference type="KEGG" id="vg:932761"/>
<dbReference type="EMBL" id="AF338467">
    <property type="protein sequence ID" value="AAL73319.1"/>
    <property type="molecule type" value="Genomic_DNA"/>
</dbReference>
<dbReference type="GeneID" id="932761"/>
<name>Q8W6W0_9CAUD</name>
<gene>
    <name evidence="1" type="ORF">P60_gp38</name>
</gene>
<dbReference type="RefSeq" id="NP_570381.1">
    <property type="nucleotide sequence ID" value="NC_003390.2"/>
</dbReference>